<feature type="signal peptide" evidence="1">
    <location>
        <begin position="1"/>
        <end position="31"/>
    </location>
</feature>
<evidence type="ECO:0000256" key="1">
    <source>
        <dbReference type="SAM" id="SignalP"/>
    </source>
</evidence>
<dbReference type="AlphaFoldDB" id="A0A1F7GIN9"/>
<keyword evidence="1" id="KW-0732">Signal</keyword>
<feature type="chain" id="PRO_5009529180" description="Lipoprotein" evidence="1">
    <location>
        <begin position="32"/>
        <end position="274"/>
    </location>
</feature>
<dbReference type="EMBL" id="MFZI01000068">
    <property type="protein sequence ID" value="OGK18556.1"/>
    <property type="molecule type" value="Genomic_DNA"/>
</dbReference>
<organism evidence="2 3">
    <name type="scientific">Candidatus Roizmanbacteria bacterium RIFCSPHIGHO2_01_FULL_39_8</name>
    <dbReference type="NCBI Taxonomy" id="1802033"/>
    <lineage>
        <taxon>Bacteria</taxon>
        <taxon>Candidatus Roizmaniibacteriota</taxon>
    </lineage>
</organism>
<accession>A0A1F7GIN9</accession>
<evidence type="ECO:0008006" key="4">
    <source>
        <dbReference type="Google" id="ProtNLM"/>
    </source>
</evidence>
<evidence type="ECO:0000313" key="3">
    <source>
        <dbReference type="Proteomes" id="UP000177026"/>
    </source>
</evidence>
<proteinExistence type="predicted"/>
<gene>
    <name evidence="2" type="ORF">A2866_00215</name>
</gene>
<sequence length="274" mass="30213">MSETKTGISVRQAPLWLAAFAVLSLFACAPAKPTPTPNPFAYMSVPIICESIDWSQMSPPIQGLKNKFFNGAGINRPQAEWTCEKQEETVEYLEQAQELYVEKLGLDEKLAEQAIDRLQRIESTDSGGSKVIANNSTQTLRLSLKSTKSAVHEYGHMVIGTIYSYDSVDGSRTYYHSFNEGLSEFGALLYDPKKASGSYECKDGKVLDYRNSAEAAGTIFSRHPTLFAEAALLNIEKPDGYTDQDLAKKIASGEGSDPKAVLQEFTRTLPQECQ</sequence>
<comment type="caution">
    <text evidence="2">The sequence shown here is derived from an EMBL/GenBank/DDBJ whole genome shotgun (WGS) entry which is preliminary data.</text>
</comment>
<dbReference type="Proteomes" id="UP000177026">
    <property type="component" value="Unassembled WGS sequence"/>
</dbReference>
<evidence type="ECO:0000313" key="2">
    <source>
        <dbReference type="EMBL" id="OGK18556.1"/>
    </source>
</evidence>
<name>A0A1F7GIN9_9BACT</name>
<reference evidence="2 3" key="1">
    <citation type="journal article" date="2016" name="Nat. Commun.">
        <title>Thousands of microbial genomes shed light on interconnected biogeochemical processes in an aquifer system.</title>
        <authorList>
            <person name="Anantharaman K."/>
            <person name="Brown C.T."/>
            <person name="Hug L.A."/>
            <person name="Sharon I."/>
            <person name="Castelle C.J."/>
            <person name="Probst A.J."/>
            <person name="Thomas B.C."/>
            <person name="Singh A."/>
            <person name="Wilkins M.J."/>
            <person name="Karaoz U."/>
            <person name="Brodie E.L."/>
            <person name="Williams K.H."/>
            <person name="Hubbard S.S."/>
            <person name="Banfield J.F."/>
        </authorList>
    </citation>
    <scope>NUCLEOTIDE SEQUENCE [LARGE SCALE GENOMIC DNA]</scope>
</reference>
<dbReference type="PROSITE" id="PS51257">
    <property type="entry name" value="PROKAR_LIPOPROTEIN"/>
    <property type="match status" value="1"/>
</dbReference>
<protein>
    <recommendedName>
        <fullName evidence="4">Lipoprotein</fullName>
    </recommendedName>
</protein>